<dbReference type="Gene3D" id="1.50.10.10">
    <property type="match status" value="1"/>
</dbReference>
<dbReference type="Proteomes" id="UP000286045">
    <property type="component" value="Unassembled WGS sequence"/>
</dbReference>
<keyword evidence="2" id="KW-1185">Reference proteome</keyword>
<comment type="caution">
    <text evidence="1">The sequence shown here is derived from an EMBL/GenBank/DDBJ whole genome shotgun (WGS) entry which is preliminary data.</text>
</comment>
<dbReference type="EMBL" id="RYZI01000063">
    <property type="protein sequence ID" value="RWA12015.1"/>
    <property type="molecule type" value="Genomic_DNA"/>
</dbReference>
<proteinExistence type="predicted"/>
<dbReference type="AlphaFoldDB" id="A0A439DC81"/>
<sequence length="189" mass="20491">MIKILDMYYPAHTDDVTRLLVRQDGYGDFAFLPRPGSAAYYSAKQSRRSTFYDISAEALGTGFSKHVYPFISYFESAARFESGDADGAMDLIRRTWGWMASQHPGITHWKGIGANGSKCEAADTSLAPRLVDGCHAIVNRQRNPDGDLLATVDAPSCTSGTIGGSVSGTKEVQVEGGQRTVVTLVKMVM</sequence>
<organism evidence="1 2">
    <name type="scientific">Xylaria grammica</name>
    <dbReference type="NCBI Taxonomy" id="363999"/>
    <lineage>
        <taxon>Eukaryota</taxon>
        <taxon>Fungi</taxon>
        <taxon>Dikarya</taxon>
        <taxon>Ascomycota</taxon>
        <taxon>Pezizomycotina</taxon>
        <taxon>Sordariomycetes</taxon>
        <taxon>Xylariomycetidae</taxon>
        <taxon>Xylariales</taxon>
        <taxon>Xylariaceae</taxon>
        <taxon>Xylaria</taxon>
    </lineage>
</organism>
<accession>A0A439DC81</accession>
<dbReference type="InterPro" id="IPR012341">
    <property type="entry name" value="6hp_glycosidase-like_sf"/>
</dbReference>
<reference evidence="1 2" key="1">
    <citation type="submission" date="2018-12" db="EMBL/GenBank/DDBJ databases">
        <title>Draft genome sequence of Xylaria grammica IHI A82.</title>
        <authorList>
            <person name="Buettner E."/>
            <person name="Kellner H."/>
        </authorList>
    </citation>
    <scope>NUCLEOTIDE SEQUENCE [LARGE SCALE GENOMIC DNA]</scope>
    <source>
        <strain evidence="1 2">IHI A82</strain>
    </source>
</reference>
<evidence type="ECO:0000313" key="1">
    <source>
        <dbReference type="EMBL" id="RWA12015.1"/>
    </source>
</evidence>
<dbReference type="STRING" id="363999.A0A439DC81"/>
<dbReference type="GO" id="GO:0005975">
    <property type="term" value="P:carbohydrate metabolic process"/>
    <property type="evidence" value="ECO:0007669"/>
    <property type="project" value="InterPro"/>
</dbReference>
<name>A0A439DC81_9PEZI</name>
<gene>
    <name evidence="1" type="ORF">EKO27_g3096</name>
</gene>
<protein>
    <submittedName>
        <fullName evidence="1">Uncharacterized protein</fullName>
    </submittedName>
</protein>
<evidence type="ECO:0000313" key="2">
    <source>
        <dbReference type="Proteomes" id="UP000286045"/>
    </source>
</evidence>